<keyword evidence="5" id="KW-0547">Nucleotide-binding</keyword>
<keyword evidence="3" id="KW-0597">Phosphoprotein</keyword>
<dbReference type="Pfam" id="PF02518">
    <property type="entry name" value="HATPase_c"/>
    <property type="match status" value="1"/>
</dbReference>
<evidence type="ECO:0000256" key="1">
    <source>
        <dbReference type="ARBA" id="ARBA00000085"/>
    </source>
</evidence>
<keyword evidence="8" id="KW-0902">Two-component regulatory system</keyword>
<evidence type="ECO:0000256" key="9">
    <source>
        <dbReference type="SAM" id="Phobius"/>
    </source>
</evidence>
<dbReference type="InterPro" id="IPR011712">
    <property type="entry name" value="Sig_transdc_His_kin_sub3_dim/P"/>
</dbReference>
<dbReference type="AlphaFoldDB" id="A0A7J9UXH8"/>
<proteinExistence type="predicted"/>
<evidence type="ECO:0000256" key="7">
    <source>
        <dbReference type="ARBA" id="ARBA00022840"/>
    </source>
</evidence>
<evidence type="ECO:0000313" key="11">
    <source>
        <dbReference type="EMBL" id="MPV89172.1"/>
    </source>
</evidence>
<comment type="caution">
    <text evidence="11">The sequence shown here is derived from an EMBL/GenBank/DDBJ whole genome shotgun (WGS) entry which is preliminary data.</text>
</comment>
<evidence type="ECO:0000259" key="10">
    <source>
        <dbReference type="SMART" id="SM00387"/>
    </source>
</evidence>
<dbReference type="InterPro" id="IPR050482">
    <property type="entry name" value="Sensor_HK_TwoCompSys"/>
</dbReference>
<evidence type="ECO:0000256" key="3">
    <source>
        <dbReference type="ARBA" id="ARBA00022553"/>
    </source>
</evidence>
<name>A0A7J9UXH8_9MICO</name>
<evidence type="ECO:0000256" key="8">
    <source>
        <dbReference type="ARBA" id="ARBA00023012"/>
    </source>
</evidence>
<feature type="transmembrane region" description="Helical" evidence="9">
    <location>
        <begin position="280"/>
        <end position="297"/>
    </location>
</feature>
<dbReference type="SUPFAM" id="SSF55874">
    <property type="entry name" value="ATPase domain of HSP90 chaperone/DNA topoisomerase II/histidine kinase"/>
    <property type="match status" value="1"/>
</dbReference>
<organism evidence="11 12">
    <name type="scientific">Georgenia ruanii</name>
    <dbReference type="NCBI Taxonomy" id="348442"/>
    <lineage>
        <taxon>Bacteria</taxon>
        <taxon>Bacillati</taxon>
        <taxon>Actinomycetota</taxon>
        <taxon>Actinomycetes</taxon>
        <taxon>Micrococcales</taxon>
        <taxon>Bogoriellaceae</taxon>
        <taxon>Georgenia</taxon>
    </lineage>
</organism>
<feature type="transmembrane region" description="Helical" evidence="9">
    <location>
        <begin position="304"/>
        <end position="320"/>
    </location>
</feature>
<feature type="domain" description="Histidine kinase/HSP90-like ATPase" evidence="10">
    <location>
        <begin position="472"/>
        <end position="566"/>
    </location>
</feature>
<dbReference type="EC" id="2.7.13.3" evidence="2"/>
<keyword evidence="6" id="KW-0418">Kinase</keyword>
<evidence type="ECO:0000256" key="2">
    <source>
        <dbReference type="ARBA" id="ARBA00012438"/>
    </source>
</evidence>
<feature type="transmembrane region" description="Helical" evidence="9">
    <location>
        <begin position="77"/>
        <end position="96"/>
    </location>
</feature>
<keyword evidence="9" id="KW-0472">Membrane</keyword>
<keyword evidence="9" id="KW-0812">Transmembrane</keyword>
<dbReference type="Gene3D" id="3.30.565.10">
    <property type="entry name" value="Histidine kinase-like ATPase, C-terminal domain"/>
    <property type="match status" value="1"/>
</dbReference>
<evidence type="ECO:0000256" key="5">
    <source>
        <dbReference type="ARBA" id="ARBA00022741"/>
    </source>
</evidence>
<dbReference type="EMBL" id="WHPD01002347">
    <property type="protein sequence ID" value="MPV89172.1"/>
    <property type="molecule type" value="Genomic_DNA"/>
</dbReference>
<dbReference type="InterPro" id="IPR003594">
    <property type="entry name" value="HATPase_dom"/>
</dbReference>
<feature type="non-terminal residue" evidence="11">
    <location>
        <position position="1"/>
    </location>
</feature>
<keyword evidence="12" id="KW-1185">Reference proteome</keyword>
<dbReference type="Proteomes" id="UP000429644">
    <property type="component" value="Unassembled WGS sequence"/>
</dbReference>
<keyword evidence="7" id="KW-0067">ATP-binding</keyword>
<sequence>VLVVLGAGAAVVVAAALVGSHLGEGAALVPTAALTGALAGLWCRPVPGAVGCAVAAVGLAAANQIAAPQDYAPLDDLVFFAAAVGGPALAGAVVAGRRTQVRRLRQLSEQRLAQRTAEVRAARLEEQNRVETLVQHDIIQRMGAIALQAAGSLSQPAGSPPPGFAAIETTAREALDDLRAAVGVLRAPADLVPSAEDPPPRRDTRAIGRTDVVMGLWGVAMAVEGIAVASSLGPAWPTATCCLALGALLVVRRQRPVTTAAAGMALAVLMEVALTPPTVMVTTIVWLLLLGFAVGAHATGVRRLAGAVVLVLGTVLMVGVPTIGAVVAATVICGLVVGSGVVAATWSARAEVLDHLLRQVERGGQAEARLAVAEYRQAIARSLHDSVAHAMTVVCLHASAAQRVGDDAGRAAQALSTIAEAARAGMAELRRGLDSLDGPPDLSLQAVVDDARRLGVEVSLVTAPREPALSPATEALLARAVREGLVNVARHAPGSPARVELTAGRDRVQVEVTDQGPVAPSAPVVTGTGTGLAGLAEAFGARGGVVAAGPDPDGGFRLRVSLPLPAREAAVVA</sequence>
<keyword evidence="4" id="KW-0808">Transferase</keyword>
<evidence type="ECO:0000256" key="6">
    <source>
        <dbReference type="ARBA" id="ARBA00022777"/>
    </source>
</evidence>
<gene>
    <name evidence="11" type="ORF">GB882_10880</name>
</gene>
<dbReference type="GO" id="GO:0046983">
    <property type="term" value="F:protein dimerization activity"/>
    <property type="evidence" value="ECO:0007669"/>
    <property type="project" value="InterPro"/>
</dbReference>
<dbReference type="GO" id="GO:0005524">
    <property type="term" value="F:ATP binding"/>
    <property type="evidence" value="ECO:0007669"/>
    <property type="project" value="UniProtKB-KW"/>
</dbReference>
<dbReference type="Pfam" id="PF07730">
    <property type="entry name" value="HisKA_3"/>
    <property type="match status" value="1"/>
</dbReference>
<reference evidence="11 12" key="1">
    <citation type="submission" date="2019-10" db="EMBL/GenBank/DDBJ databases">
        <title>Georgenia wutianyii sp. nov. and Georgenia yuyongxinii sp. nov. isolated from plateau pika (Ochotona curzoniae) in the Qinghai-Tibet plateau of China.</title>
        <authorList>
            <person name="Tian Z."/>
        </authorList>
    </citation>
    <scope>NUCLEOTIDE SEQUENCE [LARGE SCALE GENOMIC DNA]</scope>
    <source>
        <strain evidence="11 12">JCM 15130</strain>
    </source>
</reference>
<protein>
    <recommendedName>
        <fullName evidence="2">histidine kinase</fullName>
        <ecNumber evidence="2">2.7.13.3</ecNumber>
    </recommendedName>
</protein>
<dbReference type="GO" id="GO:0000155">
    <property type="term" value="F:phosphorelay sensor kinase activity"/>
    <property type="evidence" value="ECO:0007669"/>
    <property type="project" value="InterPro"/>
</dbReference>
<feature type="transmembrane region" description="Helical" evidence="9">
    <location>
        <begin position="235"/>
        <end position="251"/>
    </location>
</feature>
<evidence type="ECO:0000313" key="12">
    <source>
        <dbReference type="Proteomes" id="UP000429644"/>
    </source>
</evidence>
<comment type="catalytic activity">
    <reaction evidence="1">
        <text>ATP + protein L-histidine = ADP + protein N-phospho-L-histidine.</text>
        <dbReference type="EC" id="2.7.13.3"/>
    </reaction>
</comment>
<dbReference type="PANTHER" id="PTHR24421">
    <property type="entry name" value="NITRATE/NITRITE SENSOR PROTEIN NARX-RELATED"/>
    <property type="match status" value="1"/>
</dbReference>
<dbReference type="GO" id="GO:0016020">
    <property type="term" value="C:membrane"/>
    <property type="evidence" value="ECO:0007669"/>
    <property type="project" value="InterPro"/>
</dbReference>
<dbReference type="CDD" id="cd16917">
    <property type="entry name" value="HATPase_UhpB-NarQ-NarX-like"/>
    <property type="match status" value="1"/>
</dbReference>
<accession>A0A7J9UXH8</accession>
<keyword evidence="9" id="KW-1133">Transmembrane helix</keyword>
<dbReference type="InterPro" id="IPR036890">
    <property type="entry name" value="HATPase_C_sf"/>
</dbReference>
<evidence type="ECO:0000256" key="4">
    <source>
        <dbReference type="ARBA" id="ARBA00022679"/>
    </source>
</evidence>
<feature type="transmembrane region" description="Helical" evidence="9">
    <location>
        <begin position="212"/>
        <end position="229"/>
    </location>
</feature>
<feature type="transmembrane region" description="Helical" evidence="9">
    <location>
        <begin position="326"/>
        <end position="348"/>
    </location>
</feature>
<dbReference type="PANTHER" id="PTHR24421:SF10">
    <property type="entry name" value="NITRATE_NITRITE SENSOR PROTEIN NARQ"/>
    <property type="match status" value="1"/>
</dbReference>
<dbReference type="SMART" id="SM00387">
    <property type="entry name" value="HATPase_c"/>
    <property type="match status" value="1"/>
</dbReference>
<dbReference type="Gene3D" id="1.20.5.1930">
    <property type="match status" value="1"/>
</dbReference>